<name>Q6ILF6_DROME</name>
<proteinExistence type="predicted"/>
<sequence length="207" mass="23151">MRNRNNANTLRQAAQIGSSFLDQDAWPLLPCRSGYARRGRRVFRSSEGLRGLFPLSFMTRIMLMLMTQAGAEWNGCELSSSGNMAFLTRHLMSEDWVPVGALVVHSGHVSHTHALGSRGRRAFLNRCQMHAKMTQRQTAKDYKRFLFLFDTPARDKSLMVRGSRGAGGPRGRWCRRQSAAAAALITPRCNLTGRGNTEGKVLRLTGR</sequence>
<accession>Q6ILF6</accession>
<reference evidence="1" key="1">
    <citation type="journal article" date="2003" name="Genome Biol.">
        <title>An integrated gene annotation and transcriptional profiling approach towards the full gene content of the Drosophila genome.</title>
        <authorList>
            <person name="Hild M."/>
            <person name="Beckmann B."/>
            <person name="Haas S.A."/>
            <person name="Koch B."/>
            <person name="Solovyev V."/>
            <person name="Busold C."/>
            <person name="Fellenberg K."/>
            <person name="Boutros M."/>
            <person name="Vingron M."/>
            <person name="Sauer F."/>
            <person name="Hoheisel J.D."/>
            <person name="Paro R."/>
        </authorList>
    </citation>
    <scope>NUCLEOTIDE SEQUENCE</scope>
</reference>
<protein>
    <submittedName>
        <fullName evidence="1">HDC09504</fullName>
    </submittedName>
</protein>
<dbReference type="EMBL" id="BK002060">
    <property type="protein sequence ID" value="DAA02905.1"/>
    <property type="molecule type" value="Genomic_DNA"/>
</dbReference>
<gene>
    <name evidence="1" type="ORF">HDC09504</name>
</gene>
<dbReference type="AlphaFoldDB" id="Q6ILF6"/>
<organism evidence="1">
    <name type="scientific">Drosophila melanogaster</name>
    <name type="common">Fruit fly</name>
    <dbReference type="NCBI Taxonomy" id="7227"/>
    <lineage>
        <taxon>Eukaryota</taxon>
        <taxon>Metazoa</taxon>
        <taxon>Ecdysozoa</taxon>
        <taxon>Arthropoda</taxon>
        <taxon>Hexapoda</taxon>
        <taxon>Insecta</taxon>
        <taxon>Pterygota</taxon>
        <taxon>Neoptera</taxon>
        <taxon>Endopterygota</taxon>
        <taxon>Diptera</taxon>
        <taxon>Brachycera</taxon>
        <taxon>Muscomorpha</taxon>
        <taxon>Ephydroidea</taxon>
        <taxon>Drosophilidae</taxon>
        <taxon>Drosophila</taxon>
        <taxon>Sophophora</taxon>
    </lineage>
</organism>
<evidence type="ECO:0000313" key="1">
    <source>
        <dbReference type="EMBL" id="DAA02905.1"/>
    </source>
</evidence>